<dbReference type="RefSeq" id="WP_185889100.1">
    <property type="nucleotide sequence ID" value="NZ_CP060202.1"/>
</dbReference>
<dbReference type="SUPFAM" id="SSF48452">
    <property type="entry name" value="TPR-like"/>
    <property type="match status" value="1"/>
</dbReference>
<dbReference type="PROSITE" id="PS51257">
    <property type="entry name" value="PROKAR_LIPOPROTEIN"/>
    <property type="match status" value="1"/>
</dbReference>
<feature type="domain" description="RagB/SusD" evidence="7">
    <location>
        <begin position="389"/>
        <end position="554"/>
    </location>
</feature>
<keyword evidence="3 6" id="KW-0732">Signal</keyword>
<evidence type="ECO:0000259" key="8">
    <source>
        <dbReference type="Pfam" id="PF14322"/>
    </source>
</evidence>
<reference evidence="9 10" key="1">
    <citation type="submission" date="2020-08" db="EMBL/GenBank/DDBJ databases">
        <title>Hymenobacter sp. S2-20-2 genome sequencing.</title>
        <authorList>
            <person name="Jin L."/>
        </authorList>
    </citation>
    <scope>NUCLEOTIDE SEQUENCE [LARGE SCALE GENOMIC DNA]</scope>
    <source>
        <strain evidence="9 10">S2-20-2</strain>
    </source>
</reference>
<dbReference type="Pfam" id="PF07980">
    <property type="entry name" value="SusD_RagB"/>
    <property type="match status" value="1"/>
</dbReference>
<evidence type="ECO:0000256" key="6">
    <source>
        <dbReference type="SAM" id="SignalP"/>
    </source>
</evidence>
<comment type="subcellular location">
    <subcellularLocation>
        <location evidence="1">Cell outer membrane</location>
    </subcellularLocation>
</comment>
<comment type="similarity">
    <text evidence="2">Belongs to the SusD family.</text>
</comment>
<dbReference type="Pfam" id="PF14322">
    <property type="entry name" value="SusD-like_3"/>
    <property type="match status" value="1"/>
</dbReference>
<evidence type="ECO:0000256" key="5">
    <source>
        <dbReference type="ARBA" id="ARBA00023237"/>
    </source>
</evidence>
<keyword evidence="5" id="KW-0998">Cell outer membrane</keyword>
<evidence type="ECO:0000256" key="1">
    <source>
        <dbReference type="ARBA" id="ARBA00004442"/>
    </source>
</evidence>
<name>A0A7G7WA26_9BACT</name>
<dbReference type="GO" id="GO:0009279">
    <property type="term" value="C:cell outer membrane"/>
    <property type="evidence" value="ECO:0007669"/>
    <property type="project" value="UniProtKB-SubCell"/>
</dbReference>
<protein>
    <submittedName>
        <fullName evidence="9">RagB/SusD family nutrient uptake outer membrane protein</fullName>
    </submittedName>
</protein>
<keyword evidence="4" id="KW-0472">Membrane</keyword>
<proteinExistence type="inferred from homology"/>
<sequence length="554" mass="58038">MKNLSTIFTHSRRNVLALAFLSTLGLGACEVTDLQPQNQLSEAAVFTDPARIALAVAGVYDAAQSGFYDPLTGGALAVRGYPFGAAANALDDARGEDVSDMAGFFSLVFVNQITPSSPNVVNMWSNCYAVVNKANVTIDGVRQAAAAGIITAEVAQVYEGELRFLRALAHHELVIHFSRPYTDGNGSKAGIPYRDVPANTIAGVNAGRSQDRGTVADDYTKMLADLDFAESNLPATRTITGAAAASATRATKGAAIALKQRLRLHQANWAAAATEGTKLISGTSAPFTSPIGSYALAATQRAAFPGGAAATAETVFSVENRSDDNAGVNGALANVYGSSATPANGGINGRALLAVSPNLYNAPFFTCGDLRRTVMMQQDGVRPAYVLRKYTDATTSSDFAPIIRYAEVLLNQAEAVARTGNDDALALRLLNAVRNRSVTTAADQYAVGSLTGPALIRAILNERRVEFVGEGKRWGDISRLSPDATYGPGGIPAKFNGQVSGQVTLARYACNNGATLATPSVSAVPYASTFFLWPIPAIEIANNPTLAAQQNPGY</sequence>
<evidence type="ECO:0000256" key="4">
    <source>
        <dbReference type="ARBA" id="ARBA00023136"/>
    </source>
</evidence>
<dbReference type="KEGG" id="hsk:H4317_05275"/>
<dbReference type="EMBL" id="CP060202">
    <property type="protein sequence ID" value="QNH63219.1"/>
    <property type="molecule type" value="Genomic_DNA"/>
</dbReference>
<dbReference type="InterPro" id="IPR033985">
    <property type="entry name" value="SusD-like_N"/>
</dbReference>
<evidence type="ECO:0000259" key="7">
    <source>
        <dbReference type="Pfam" id="PF07980"/>
    </source>
</evidence>
<feature type="domain" description="SusD-like N-terminal" evidence="8">
    <location>
        <begin position="111"/>
        <end position="262"/>
    </location>
</feature>
<feature type="signal peptide" evidence="6">
    <location>
        <begin position="1"/>
        <end position="28"/>
    </location>
</feature>
<dbReference type="Gene3D" id="1.25.40.390">
    <property type="match status" value="1"/>
</dbReference>
<gene>
    <name evidence="9" type="ORF">H4317_05275</name>
</gene>
<dbReference type="InterPro" id="IPR011990">
    <property type="entry name" value="TPR-like_helical_dom_sf"/>
</dbReference>
<feature type="chain" id="PRO_5029001518" evidence="6">
    <location>
        <begin position="29"/>
        <end position="554"/>
    </location>
</feature>
<dbReference type="AlphaFoldDB" id="A0A7G7WA26"/>
<organism evidence="9 10">
    <name type="scientific">Hymenobacter sediminicola</name>
    <dbReference type="NCBI Taxonomy" id="2761579"/>
    <lineage>
        <taxon>Bacteria</taxon>
        <taxon>Pseudomonadati</taxon>
        <taxon>Bacteroidota</taxon>
        <taxon>Cytophagia</taxon>
        <taxon>Cytophagales</taxon>
        <taxon>Hymenobacteraceae</taxon>
        <taxon>Hymenobacter</taxon>
    </lineage>
</organism>
<evidence type="ECO:0000256" key="3">
    <source>
        <dbReference type="ARBA" id="ARBA00022729"/>
    </source>
</evidence>
<accession>A0A7G7WA26</accession>
<evidence type="ECO:0000256" key="2">
    <source>
        <dbReference type="ARBA" id="ARBA00006275"/>
    </source>
</evidence>
<dbReference type="Proteomes" id="UP000515489">
    <property type="component" value="Chromosome"/>
</dbReference>
<keyword evidence="10" id="KW-1185">Reference proteome</keyword>
<evidence type="ECO:0000313" key="10">
    <source>
        <dbReference type="Proteomes" id="UP000515489"/>
    </source>
</evidence>
<evidence type="ECO:0000313" key="9">
    <source>
        <dbReference type="EMBL" id="QNH63219.1"/>
    </source>
</evidence>
<dbReference type="InterPro" id="IPR012944">
    <property type="entry name" value="SusD_RagB_dom"/>
</dbReference>